<gene>
    <name evidence="4" type="primary">LOC106002151</name>
</gene>
<keyword evidence="3" id="KW-1185">Reference proteome</keyword>
<dbReference type="Pfam" id="PF03720">
    <property type="entry name" value="UDPG_MGDP_dh_C"/>
    <property type="match status" value="1"/>
</dbReference>
<dbReference type="InParanoid" id="A0A1S3GW69"/>
<dbReference type="RefSeq" id="XP_012892524.1">
    <property type="nucleotide sequence ID" value="XM_013037070.1"/>
</dbReference>
<dbReference type="InterPro" id="IPR014027">
    <property type="entry name" value="UDP-Glc/GDP-Man_DH_C"/>
</dbReference>
<feature type="non-terminal residue" evidence="4">
    <location>
        <position position="1"/>
    </location>
</feature>
<evidence type="ECO:0000256" key="1">
    <source>
        <dbReference type="ARBA" id="ARBA00047473"/>
    </source>
</evidence>
<dbReference type="KEGG" id="dord:106002151"/>
<dbReference type="GO" id="GO:0006024">
    <property type="term" value="P:glycosaminoglycan biosynthetic process"/>
    <property type="evidence" value="ECO:0007669"/>
    <property type="project" value="TreeGrafter"/>
</dbReference>
<protein>
    <submittedName>
        <fullName evidence="4">UDP-glucose 6-dehydrogenase-like</fullName>
    </submittedName>
</protein>
<evidence type="ECO:0000313" key="4">
    <source>
        <dbReference type="RefSeq" id="XP_012892524.1"/>
    </source>
</evidence>
<feature type="domain" description="UDP-glucose/GDP-mannose dehydrogenase C-terminal" evidence="2">
    <location>
        <begin position="1"/>
        <end position="101"/>
    </location>
</feature>
<dbReference type="GO" id="GO:0003979">
    <property type="term" value="F:UDP-glucose 6-dehydrogenase activity"/>
    <property type="evidence" value="ECO:0007669"/>
    <property type="project" value="UniProtKB-EC"/>
</dbReference>
<dbReference type="GO" id="GO:0005634">
    <property type="term" value="C:nucleus"/>
    <property type="evidence" value="ECO:0007669"/>
    <property type="project" value="TreeGrafter"/>
</dbReference>
<dbReference type="PANTHER" id="PTHR11374:SF59">
    <property type="entry name" value="UDP-GLUCOSE 6-DEHYDROGENASE"/>
    <property type="match status" value="1"/>
</dbReference>
<accession>A0A1S3GW69</accession>
<feature type="non-terminal residue" evidence="4">
    <location>
        <position position="112"/>
    </location>
</feature>
<sequence>ESSSIYISKYLMDEGAHLHIYDPKVPREQIVVDLSHPGVSQDDQVAQLVTISKDPYEACDGAHAVVICTEWDMFKELDYERIHKRMLKPAFIFDGRRVLDGLHSELQTIGFQ</sequence>
<evidence type="ECO:0000313" key="3">
    <source>
        <dbReference type="Proteomes" id="UP000081671"/>
    </source>
</evidence>
<dbReference type="OrthoDB" id="5059218at2759"/>
<comment type="catalytic activity">
    <reaction evidence="1">
        <text>UDP-alpha-D-glucose + 2 NAD(+) + H2O = UDP-alpha-D-glucuronate + 2 NADH + 3 H(+)</text>
        <dbReference type="Rhea" id="RHEA:23596"/>
        <dbReference type="ChEBI" id="CHEBI:15377"/>
        <dbReference type="ChEBI" id="CHEBI:15378"/>
        <dbReference type="ChEBI" id="CHEBI:57540"/>
        <dbReference type="ChEBI" id="CHEBI:57945"/>
        <dbReference type="ChEBI" id="CHEBI:58052"/>
        <dbReference type="ChEBI" id="CHEBI:58885"/>
        <dbReference type="EC" id="1.1.1.22"/>
    </reaction>
</comment>
<name>A0A1S3GW69_DIPOR</name>
<dbReference type="GeneID" id="106002151"/>
<dbReference type="PANTHER" id="PTHR11374">
    <property type="entry name" value="UDP-GLUCOSE DEHYDROGENASE/UDP-MANNAC DEHYDROGENASE"/>
    <property type="match status" value="1"/>
</dbReference>
<dbReference type="SUPFAM" id="SSF52413">
    <property type="entry name" value="UDP-glucose/GDP-mannose dehydrogenase C-terminal domain"/>
    <property type="match status" value="1"/>
</dbReference>
<dbReference type="Gene3D" id="3.40.50.720">
    <property type="entry name" value="NAD(P)-binding Rossmann-like Domain"/>
    <property type="match status" value="1"/>
</dbReference>
<dbReference type="SMART" id="SM00984">
    <property type="entry name" value="UDPG_MGDP_dh_C"/>
    <property type="match status" value="1"/>
</dbReference>
<reference evidence="4" key="1">
    <citation type="submission" date="2025-08" db="UniProtKB">
        <authorList>
            <consortium name="RefSeq"/>
        </authorList>
    </citation>
    <scope>IDENTIFICATION</scope>
    <source>
        <tissue evidence="4">Kidney</tissue>
    </source>
</reference>
<organism evidence="3 4">
    <name type="scientific">Dipodomys ordii</name>
    <name type="common">Ord's kangaroo rat</name>
    <dbReference type="NCBI Taxonomy" id="10020"/>
    <lineage>
        <taxon>Eukaryota</taxon>
        <taxon>Metazoa</taxon>
        <taxon>Chordata</taxon>
        <taxon>Craniata</taxon>
        <taxon>Vertebrata</taxon>
        <taxon>Euteleostomi</taxon>
        <taxon>Mammalia</taxon>
        <taxon>Eutheria</taxon>
        <taxon>Euarchontoglires</taxon>
        <taxon>Glires</taxon>
        <taxon>Rodentia</taxon>
        <taxon>Castorimorpha</taxon>
        <taxon>Heteromyidae</taxon>
        <taxon>Dipodomyinae</taxon>
        <taxon>Dipodomys</taxon>
    </lineage>
</organism>
<dbReference type="InterPro" id="IPR028356">
    <property type="entry name" value="UDPglc_DH_euk"/>
</dbReference>
<proteinExistence type="predicted"/>
<evidence type="ECO:0000259" key="2">
    <source>
        <dbReference type="SMART" id="SM00984"/>
    </source>
</evidence>
<dbReference type="Proteomes" id="UP000081671">
    <property type="component" value="Unplaced"/>
</dbReference>
<dbReference type="InterPro" id="IPR036220">
    <property type="entry name" value="UDP-Glc/GDP-Man_DH_C_sf"/>
</dbReference>
<dbReference type="GO" id="GO:0051287">
    <property type="term" value="F:NAD binding"/>
    <property type="evidence" value="ECO:0007669"/>
    <property type="project" value="InterPro"/>
</dbReference>
<dbReference type="AlphaFoldDB" id="A0A1S3GW69"/>